<proteinExistence type="predicted"/>
<gene>
    <name evidence="2" type="ORF">T03_16269</name>
</gene>
<reference evidence="2 3" key="1">
    <citation type="submission" date="2015-01" db="EMBL/GenBank/DDBJ databases">
        <title>Evolution of Trichinella species and genotypes.</title>
        <authorList>
            <person name="Korhonen P.K."/>
            <person name="Edoardo P."/>
            <person name="Giuseppe L.R."/>
            <person name="Gasser R.B."/>
        </authorList>
    </citation>
    <scope>NUCLEOTIDE SEQUENCE [LARGE SCALE GENOMIC DNA]</scope>
    <source>
        <strain evidence="2">ISS120</strain>
    </source>
</reference>
<keyword evidence="3" id="KW-1185">Reference proteome</keyword>
<protein>
    <submittedName>
        <fullName evidence="2">Uncharacterized protein</fullName>
    </submittedName>
</protein>
<dbReference type="EMBL" id="JYDI01000023">
    <property type="protein sequence ID" value="KRY58166.1"/>
    <property type="molecule type" value="Genomic_DNA"/>
</dbReference>
<feature type="region of interest" description="Disordered" evidence="1">
    <location>
        <begin position="36"/>
        <end position="59"/>
    </location>
</feature>
<name>A0A0V1DA24_TRIBR</name>
<accession>A0A0V1DA24</accession>
<comment type="caution">
    <text evidence="2">The sequence shown here is derived from an EMBL/GenBank/DDBJ whole genome shotgun (WGS) entry which is preliminary data.</text>
</comment>
<sequence length="59" mass="6438">MLTLYGLACILTGWKRGLTPSRFSAEVGIGATACPAQNQHQDRSTRQYSEGCTNTQNHP</sequence>
<dbReference type="Proteomes" id="UP000054653">
    <property type="component" value="Unassembled WGS sequence"/>
</dbReference>
<evidence type="ECO:0000313" key="2">
    <source>
        <dbReference type="EMBL" id="KRY58166.1"/>
    </source>
</evidence>
<evidence type="ECO:0000256" key="1">
    <source>
        <dbReference type="SAM" id="MobiDB-lite"/>
    </source>
</evidence>
<evidence type="ECO:0000313" key="3">
    <source>
        <dbReference type="Proteomes" id="UP000054653"/>
    </source>
</evidence>
<dbReference type="AlphaFoldDB" id="A0A0V1DA24"/>
<organism evidence="2 3">
    <name type="scientific">Trichinella britovi</name>
    <name type="common">Parasitic roundworm</name>
    <dbReference type="NCBI Taxonomy" id="45882"/>
    <lineage>
        <taxon>Eukaryota</taxon>
        <taxon>Metazoa</taxon>
        <taxon>Ecdysozoa</taxon>
        <taxon>Nematoda</taxon>
        <taxon>Enoplea</taxon>
        <taxon>Dorylaimia</taxon>
        <taxon>Trichinellida</taxon>
        <taxon>Trichinellidae</taxon>
        <taxon>Trichinella</taxon>
    </lineage>
</organism>
<feature type="compositionally biased region" description="Polar residues" evidence="1">
    <location>
        <begin position="46"/>
        <end position="59"/>
    </location>
</feature>